<sequence length="531" mass="60924">MRLIKCSTLELEEFFNIAIDEPRYAILSHTWGAEEVSFQDFVGEKSRRKRRKMTGWEKIRLACKQATEEGIEYVSLISTPRHGQKSFLDVAGLREDELIAPRKVRFYTKEWNLYGTKEGLHQILSKITGIDEDVLGHGWIRFGYLGLREKPASRKMFWAAERKTKREEDIAYCLMGIFEVNMPLLYGEGRERAFIRLQEEIMKDSNDLTLFAWDRSHDGGYTSFDQGIMALSPKDFWRAGNIEWSQSLRFNPEFQMTNKGVRIHTQLRPDTEGNQRYGIGHYFMSLQCHYSSDPAGTVGIELLKGGPQSDHFNRTSEGPVTMKYYGGYLSKASTIYIAKNESFWAQTYIVEDTGLAPPATVKFEDNFPMRRGEKSKWYTGPGSEIFIAFKNEVSEPAHRWENTGPQSSGNFQTIDTRTFIGLRKFRGMCEYERFEFIAVCGFSQASEPWLCLATPESHSAIWEAAEHLDLERVGEMACEVRATSVNLKKDPEHTGRGESMDSIDPTCHIVASSTVDDWDLHVKLKLKTGWI</sequence>
<dbReference type="Pfam" id="PF26640">
    <property type="entry name" value="DUF8212"/>
    <property type="match status" value="1"/>
</dbReference>
<organism evidence="2 3">
    <name type="scientific">Neocucurbitaria cava</name>
    <dbReference type="NCBI Taxonomy" id="798079"/>
    <lineage>
        <taxon>Eukaryota</taxon>
        <taxon>Fungi</taxon>
        <taxon>Dikarya</taxon>
        <taxon>Ascomycota</taxon>
        <taxon>Pezizomycotina</taxon>
        <taxon>Dothideomycetes</taxon>
        <taxon>Pleosporomycetidae</taxon>
        <taxon>Pleosporales</taxon>
        <taxon>Pleosporineae</taxon>
        <taxon>Cucurbitariaceae</taxon>
        <taxon>Neocucurbitaria</taxon>
    </lineage>
</organism>
<accession>A0A9W8YER9</accession>
<dbReference type="OrthoDB" id="194358at2759"/>
<reference evidence="2" key="1">
    <citation type="submission" date="2022-10" db="EMBL/GenBank/DDBJ databases">
        <title>Tapping the CABI collections for fungal endophytes: first genome assemblies for Collariella, Neodidymelliopsis, Ascochyta clinopodiicola, Didymella pomorum, Didymosphaeria variabile, Neocosmospora piperis and Neocucurbitaria cava.</title>
        <authorList>
            <person name="Hill R."/>
        </authorList>
    </citation>
    <scope>NUCLEOTIDE SEQUENCE</scope>
    <source>
        <strain evidence="2">IMI 356814</strain>
    </source>
</reference>
<feature type="domain" description="DUF8212" evidence="1">
    <location>
        <begin position="192"/>
        <end position="219"/>
    </location>
</feature>
<dbReference type="InterPro" id="IPR058525">
    <property type="entry name" value="DUF8212"/>
</dbReference>
<gene>
    <name evidence="2" type="ORF">N0V83_002999</name>
</gene>
<evidence type="ECO:0000313" key="2">
    <source>
        <dbReference type="EMBL" id="KAJ4374258.1"/>
    </source>
</evidence>
<dbReference type="PANTHER" id="PTHR10622:SF12">
    <property type="entry name" value="HET DOMAIN-CONTAINING PROTEIN"/>
    <property type="match status" value="1"/>
</dbReference>
<dbReference type="AlphaFoldDB" id="A0A9W8YER9"/>
<proteinExistence type="predicted"/>
<comment type="caution">
    <text evidence="2">The sequence shown here is derived from an EMBL/GenBank/DDBJ whole genome shotgun (WGS) entry which is preliminary data.</text>
</comment>
<name>A0A9W8YER9_9PLEO</name>
<dbReference type="PANTHER" id="PTHR10622">
    <property type="entry name" value="HET DOMAIN-CONTAINING PROTEIN"/>
    <property type="match status" value="1"/>
</dbReference>
<evidence type="ECO:0000259" key="1">
    <source>
        <dbReference type="Pfam" id="PF26640"/>
    </source>
</evidence>
<dbReference type="Proteomes" id="UP001140560">
    <property type="component" value="Unassembled WGS sequence"/>
</dbReference>
<dbReference type="EMBL" id="JAPEUY010000004">
    <property type="protein sequence ID" value="KAJ4374258.1"/>
    <property type="molecule type" value="Genomic_DNA"/>
</dbReference>
<protein>
    <recommendedName>
        <fullName evidence="1">DUF8212 domain-containing protein</fullName>
    </recommendedName>
</protein>
<keyword evidence="3" id="KW-1185">Reference proteome</keyword>
<evidence type="ECO:0000313" key="3">
    <source>
        <dbReference type="Proteomes" id="UP001140560"/>
    </source>
</evidence>